<reference evidence="2 3" key="1">
    <citation type="journal article" date="2020" name="Front. Plant Sci.">
        <title>Isolation of Rhizosphere Bacteria That Improve Quality and Water Stress Tolerance in Greenhouse Ornamentals.</title>
        <authorList>
            <person name="Nordstedt N.P."/>
            <person name="Jones M.L."/>
        </authorList>
    </citation>
    <scope>NUCLEOTIDE SEQUENCE [LARGE SCALE GENOMIC DNA]</scope>
    <source>
        <strain evidence="2 3">C6C2</strain>
    </source>
</reference>
<protein>
    <submittedName>
        <fullName evidence="2">Uncharacterized protein</fullName>
    </submittedName>
</protein>
<organism evidence="2 3">
    <name type="scientific">Herbaspirillum robiniae</name>
    <dbReference type="NCBI Taxonomy" id="2014887"/>
    <lineage>
        <taxon>Bacteria</taxon>
        <taxon>Pseudomonadati</taxon>
        <taxon>Pseudomonadota</taxon>
        <taxon>Betaproteobacteria</taxon>
        <taxon>Burkholderiales</taxon>
        <taxon>Oxalobacteraceae</taxon>
        <taxon>Herbaspirillum</taxon>
    </lineage>
</organism>
<gene>
    <name evidence="2" type="ORF">HNO84_06625</name>
</gene>
<evidence type="ECO:0000313" key="3">
    <source>
        <dbReference type="Proteomes" id="UP000536746"/>
    </source>
</evidence>
<dbReference type="Proteomes" id="UP000536746">
    <property type="component" value="Unassembled WGS sequence"/>
</dbReference>
<keyword evidence="3" id="KW-1185">Reference proteome</keyword>
<comment type="caution">
    <text evidence="2">The sequence shown here is derived from an EMBL/GenBank/DDBJ whole genome shotgun (WGS) entry which is preliminary data.</text>
</comment>
<name>A0ABX2LSA1_9BURK</name>
<accession>A0ABX2LSA1</accession>
<proteinExistence type="predicted"/>
<dbReference type="EMBL" id="JABFMT010000005">
    <property type="protein sequence ID" value="NUU01264.1"/>
    <property type="molecule type" value="Genomic_DNA"/>
</dbReference>
<evidence type="ECO:0000313" key="2">
    <source>
        <dbReference type="EMBL" id="NUU01264.1"/>
    </source>
</evidence>
<dbReference type="RefSeq" id="WP_175354583.1">
    <property type="nucleotide sequence ID" value="NZ_CP018845.1"/>
</dbReference>
<evidence type="ECO:0000256" key="1">
    <source>
        <dbReference type="SAM" id="MobiDB-lite"/>
    </source>
</evidence>
<sequence>MNTPAMIRPLQSCTIAKAILAVKGFIRIRPPANGPSKIAGHIPAAPAPARIDAARNGAVRAMRKTEDDTDELPAAAWRTPGSRSPSRAERRICCTSRRGDPIARMDHACRQMAADIGGMTNESSVTDWYDIFVFFSAMPEKNTGAR</sequence>
<feature type="region of interest" description="Disordered" evidence="1">
    <location>
        <begin position="55"/>
        <end position="90"/>
    </location>
</feature>